<dbReference type="Pfam" id="PF11985">
    <property type="entry name" value="Phage_Mu_Gp27"/>
    <property type="match status" value="1"/>
</dbReference>
<dbReference type="RefSeq" id="WP_088582550.1">
    <property type="nucleotide sequence ID" value="NZ_CP022048.2"/>
</dbReference>
<sequence length="187" mass="20271">MARSPRRSPSSIDKLPPEIRELIGRLRDQGATIDQIKAKLDELDAEVSRSALGRHIKGLAEVGEQLRRSREIATALVTRFGDEPDNRVARLNIELMHGLVMQAITATTEGEDGEPGGPVTFGPEDTMFLARSLQSLASAQKIDTDRLLKVRVEVAKEAAKAVETVGKAKGLTKETMDAIKHAVLGIA</sequence>
<accession>A0A1Z3U7T6</accession>
<protein>
    <submittedName>
        <fullName evidence="1">DUF3486 domain-containing protein</fullName>
    </submittedName>
</protein>
<proteinExistence type="predicted"/>
<dbReference type="EMBL" id="CP022048">
    <property type="protein sequence ID" value="ASE39357.1"/>
    <property type="molecule type" value="Genomic_DNA"/>
</dbReference>
<name>A0A1Z3U7T6_BREVE</name>
<organism evidence="1 2">
    <name type="scientific">Brevundimonas vesicularis</name>
    <name type="common">Pseudomonas vesicularis</name>
    <dbReference type="NCBI Taxonomy" id="41276"/>
    <lineage>
        <taxon>Bacteria</taxon>
        <taxon>Pseudomonadati</taxon>
        <taxon>Pseudomonadota</taxon>
        <taxon>Alphaproteobacteria</taxon>
        <taxon>Caulobacterales</taxon>
        <taxon>Caulobacteraceae</taxon>
        <taxon>Brevundimonas</taxon>
    </lineage>
</organism>
<gene>
    <name evidence="1" type="ORF">CEP68_07490</name>
</gene>
<evidence type="ECO:0000313" key="1">
    <source>
        <dbReference type="EMBL" id="ASE39357.1"/>
    </source>
</evidence>
<dbReference type="Proteomes" id="UP000197050">
    <property type="component" value="Chromosome"/>
</dbReference>
<reference evidence="2" key="1">
    <citation type="submission" date="2017-06" db="EMBL/GenBank/DDBJ databases">
        <title>FDA dAtabase for Regulatory Grade micrObial Sequences (FDA-ARGOS): Supporting development and validation of Infectious Disease Dx tests.</title>
        <authorList>
            <person name="Minogue T."/>
            <person name="Wolcott M."/>
            <person name="Wasieloski L."/>
            <person name="Aguilar W."/>
            <person name="Moore D."/>
            <person name="Tallon L."/>
            <person name="Sadzewicz L."/>
            <person name="Sengamalay N."/>
            <person name="Ott S."/>
            <person name="Godinez A."/>
            <person name="Nagaraj S."/>
            <person name="Nadendla S."/>
            <person name="Geyer C."/>
            <person name="Sichtig H."/>
        </authorList>
    </citation>
    <scope>NUCLEOTIDE SEQUENCE [LARGE SCALE GENOMIC DNA]</scope>
    <source>
        <strain evidence="2">FDAARGOS_289</strain>
    </source>
</reference>
<evidence type="ECO:0000313" key="2">
    <source>
        <dbReference type="Proteomes" id="UP000197050"/>
    </source>
</evidence>
<dbReference type="InterPro" id="IPR021874">
    <property type="entry name" value="Phage_Mu_Gp27"/>
</dbReference>
<dbReference type="AlphaFoldDB" id="A0A1Z3U7T6"/>
<dbReference type="KEGG" id="bvc:CEP68_07490"/>
<dbReference type="GeneID" id="34016221"/>